<dbReference type="PIRSF" id="PIRSF001480">
    <property type="entry name" value="Mannose-6-phosphate_isomerase"/>
    <property type="match status" value="1"/>
</dbReference>
<dbReference type="CDD" id="cd07011">
    <property type="entry name" value="cupin_PMI_type_I_N"/>
    <property type="match status" value="1"/>
</dbReference>
<evidence type="ECO:0000256" key="6">
    <source>
        <dbReference type="ARBA" id="ARBA00018236"/>
    </source>
</evidence>
<evidence type="ECO:0000256" key="3">
    <source>
        <dbReference type="ARBA" id="ARBA00004666"/>
    </source>
</evidence>
<dbReference type="Pfam" id="PF20511">
    <property type="entry name" value="PMI_typeI_cat"/>
    <property type="match status" value="1"/>
</dbReference>
<proteinExistence type="inferred from homology"/>
<dbReference type="EC" id="5.3.1.8" evidence="5"/>
<comment type="catalytic activity">
    <reaction evidence="1">
        <text>D-mannose 6-phosphate = D-fructose 6-phosphate</text>
        <dbReference type="Rhea" id="RHEA:12356"/>
        <dbReference type="ChEBI" id="CHEBI:58735"/>
        <dbReference type="ChEBI" id="CHEBI:61527"/>
        <dbReference type="EC" id="5.3.1.8"/>
    </reaction>
</comment>
<dbReference type="PRINTS" id="PR00714">
    <property type="entry name" value="MAN6PISMRASE"/>
</dbReference>
<evidence type="ECO:0000256" key="2">
    <source>
        <dbReference type="ARBA" id="ARBA00002564"/>
    </source>
</evidence>
<dbReference type="PANTHER" id="PTHR10309">
    <property type="entry name" value="MANNOSE-6-PHOSPHATE ISOMERASE"/>
    <property type="match status" value="1"/>
</dbReference>
<evidence type="ECO:0000256" key="5">
    <source>
        <dbReference type="ARBA" id="ARBA00011956"/>
    </source>
</evidence>
<keyword evidence="7 12" id="KW-0479">Metal-binding</keyword>
<organism evidence="14 15">
    <name type="scientific">Botrytis fragariae</name>
    <dbReference type="NCBI Taxonomy" id="1964551"/>
    <lineage>
        <taxon>Eukaryota</taxon>
        <taxon>Fungi</taxon>
        <taxon>Dikarya</taxon>
        <taxon>Ascomycota</taxon>
        <taxon>Pezizomycotina</taxon>
        <taxon>Leotiomycetes</taxon>
        <taxon>Helotiales</taxon>
        <taxon>Sclerotiniaceae</taxon>
        <taxon>Botrytis</taxon>
    </lineage>
</organism>
<keyword evidence="8 12" id="KW-0862">Zinc</keyword>
<evidence type="ECO:0000313" key="15">
    <source>
        <dbReference type="Proteomes" id="UP000531561"/>
    </source>
</evidence>
<dbReference type="Gene3D" id="1.10.441.10">
    <property type="entry name" value="Phosphomannose Isomerase, domain 2"/>
    <property type="match status" value="1"/>
</dbReference>
<dbReference type="GO" id="GO:0005829">
    <property type="term" value="C:cytosol"/>
    <property type="evidence" value="ECO:0007669"/>
    <property type="project" value="TreeGrafter"/>
</dbReference>
<evidence type="ECO:0000256" key="9">
    <source>
        <dbReference type="ARBA" id="ARBA00023235"/>
    </source>
</evidence>
<feature type="binding site" evidence="12">
    <location>
        <position position="113"/>
    </location>
    <ligand>
        <name>Zn(2+)</name>
        <dbReference type="ChEBI" id="CHEBI:29105"/>
    </ligand>
</feature>
<dbReference type="OrthoDB" id="6605218at2759"/>
<evidence type="ECO:0000256" key="4">
    <source>
        <dbReference type="ARBA" id="ARBA00010772"/>
    </source>
</evidence>
<comment type="cofactor">
    <cofactor evidence="12">
        <name>Zn(2+)</name>
        <dbReference type="ChEBI" id="CHEBI:29105"/>
    </cofactor>
    <text evidence="12">Binds 1 zinc ion per subunit.</text>
</comment>
<keyword evidence="15" id="KW-1185">Reference proteome</keyword>
<dbReference type="GeneID" id="59257715"/>
<evidence type="ECO:0000256" key="1">
    <source>
        <dbReference type="ARBA" id="ARBA00000757"/>
    </source>
</evidence>
<gene>
    <name evidence="14" type="ORF">Bfra_003617</name>
</gene>
<dbReference type="EMBL" id="JABFCT010000006">
    <property type="protein sequence ID" value="KAF5875164.1"/>
    <property type="molecule type" value="Genomic_DNA"/>
</dbReference>
<evidence type="ECO:0000256" key="10">
    <source>
        <dbReference type="ARBA" id="ARBA00029741"/>
    </source>
</evidence>
<sequence>MMSESSSVIQLECQCNNYPWGRQGKESLAAKYAASTPGGKFKLDESKEYAEMWMGTYPTTPSLILSNGKDLQEHLNANKEKLIGKPILDKFGADLPYLPKILSIAKALPLQIHPDKKLAAKLHEQDPKKFGDTNHKPEIAVALGKFEVFVGWKPLSDIQSLFTSIPVLTSKFLSSSSDTIDKDTLKSIVHKILFLSDDEIKSIYNALKDTPSSEFPTSPYIPALLPRLADQYSASDPGNLVALLTMNYLILQKGDAIYVPADGIHAYLSGDIVECMARSDNVLNTGFCPRADRDSVDLFSAALTFSPVGKDECILKPTSSSKGKNGKTKVLAPPMSEFDMLVLELQKGEKETIEKLGGPSIMVVTGGKGTMKTGGEKFEVKEGYVFFVGVGTELEFEAEEGLEVHIAFCEA</sequence>
<dbReference type="NCBIfam" id="TIGR00218">
    <property type="entry name" value="manA"/>
    <property type="match status" value="1"/>
</dbReference>
<dbReference type="InterPro" id="IPR014710">
    <property type="entry name" value="RmlC-like_jellyroll"/>
</dbReference>
<keyword evidence="9" id="KW-0413">Isomerase</keyword>
<feature type="binding site" evidence="12">
    <location>
        <position position="265"/>
    </location>
    <ligand>
        <name>Zn(2+)</name>
        <dbReference type="ChEBI" id="CHEBI:29105"/>
    </ligand>
</feature>
<evidence type="ECO:0000256" key="12">
    <source>
        <dbReference type="PIRSR" id="PIRSR001480-2"/>
    </source>
</evidence>
<dbReference type="GO" id="GO:0008270">
    <property type="term" value="F:zinc ion binding"/>
    <property type="evidence" value="ECO:0007669"/>
    <property type="project" value="InterPro"/>
</dbReference>
<dbReference type="InterPro" id="IPR046457">
    <property type="entry name" value="PMI_typeI_cat"/>
</dbReference>
<dbReference type="PANTHER" id="PTHR10309:SF4">
    <property type="entry name" value="MANNOSE-6-PHOSPHATE ISOMERASE"/>
    <property type="match status" value="1"/>
</dbReference>
<comment type="caution">
    <text evidence="14">The sequence shown here is derived from an EMBL/GenBank/DDBJ whole genome shotgun (WGS) entry which is preliminary data.</text>
</comment>
<evidence type="ECO:0000259" key="13">
    <source>
        <dbReference type="Pfam" id="PF20511"/>
    </source>
</evidence>
<dbReference type="AlphaFoldDB" id="A0A8H6AX76"/>
<dbReference type="Proteomes" id="UP000531561">
    <property type="component" value="Unassembled WGS sequence"/>
</dbReference>
<comment type="pathway">
    <text evidence="3">Nucleotide-sugar biosynthesis; GDP-alpha-D-mannose biosynthesis; alpha-D-mannose 1-phosphate from D-fructose 6-phosphate: step 1/2.</text>
</comment>
<comment type="function">
    <text evidence="2">Involved in the synthesis of the GDP-mannose and dolichol-phosphate-mannose required for a number of critical mannosyl transfer reactions.</text>
</comment>
<dbReference type="RefSeq" id="XP_037194110.1">
    <property type="nucleotide sequence ID" value="XM_037334023.1"/>
</dbReference>
<dbReference type="GO" id="GO:0005975">
    <property type="term" value="P:carbohydrate metabolic process"/>
    <property type="evidence" value="ECO:0007669"/>
    <property type="project" value="InterPro"/>
</dbReference>
<dbReference type="UniPathway" id="UPA00126">
    <property type="reaction ID" value="UER00423"/>
</dbReference>
<protein>
    <recommendedName>
        <fullName evidence="6">Mannose-6-phosphate isomerase</fullName>
        <ecNumber evidence="5">5.3.1.8</ecNumber>
    </recommendedName>
    <alternativeName>
        <fullName evidence="10">Phosphohexomutase</fullName>
    </alternativeName>
    <alternativeName>
        <fullName evidence="11">Phosphomannose isomerase</fullName>
    </alternativeName>
</protein>
<feature type="binding site" evidence="12">
    <location>
        <position position="138"/>
    </location>
    <ligand>
        <name>Zn(2+)</name>
        <dbReference type="ChEBI" id="CHEBI:29105"/>
    </ligand>
</feature>
<dbReference type="GO" id="GO:0009298">
    <property type="term" value="P:GDP-mannose biosynthetic process"/>
    <property type="evidence" value="ECO:0007669"/>
    <property type="project" value="UniProtKB-UniPathway"/>
</dbReference>
<dbReference type="InterPro" id="IPR011051">
    <property type="entry name" value="RmlC_Cupin_sf"/>
</dbReference>
<reference evidence="14 15" key="1">
    <citation type="journal article" date="2020" name="Phytopathology">
        <title>A high-quality genome resource of Botrytis fragariae, a new and rapidly spreading fungal pathogen causing strawberry gray mold in the U.S.A.</title>
        <authorList>
            <person name="Wu Y."/>
            <person name="Saski C.A."/>
            <person name="Schnabel G."/>
            <person name="Xiao S."/>
            <person name="Hu M."/>
        </authorList>
    </citation>
    <scope>NUCLEOTIDE SEQUENCE [LARGE SCALE GENOMIC DNA]</scope>
    <source>
        <strain evidence="14 15">BVB16</strain>
    </source>
</reference>
<feature type="binding site" evidence="12">
    <location>
        <position position="111"/>
    </location>
    <ligand>
        <name>Zn(2+)</name>
        <dbReference type="ChEBI" id="CHEBI:29105"/>
    </ligand>
</feature>
<evidence type="ECO:0000256" key="8">
    <source>
        <dbReference type="ARBA" id="ARBA00022833"/>
    </source>
</evidence>
<dbReference type="GO" id="GO:0004476">
    <property type="term" value="F:mannose-6-phosphate isomerase activity"/>
    <property type="evidence" value="ECO:0007669"/>
    <property type="project" value="UniProtKB-EC"/>
</dbReference>
<feature type="domain" description="Phosphomannose isomerase type I catalytic" evidence="13">
    <location>
        <begin position="9"/>
        <end position="155"/>
    </location>
</feature>
<comment type="similarity">
    <text evidence="4">Belongs to the mannose-6-phosphate isomerase type 1 family.</text>
</comment>
<evidence type="ECO:0000256" key="7">
    <source>
        <dbReference type="ARBA" id="ARBA00022723"/>
    </source>
</evidence>
<dbReference type="InterPro" id="IPR016305">
    <property type="entry name" value="Mannose-6-P_Isomerase"/>
</dbReference>
<name>A0A8H6AX76_9HELO</name>
<accession>A0A8H6AX76</accession>
<dbReference type="InterPro" id="IPR001250">
    <property type="entry name" value="Man6P_Isoase-1"/>
</dbReference>
<evidence type="ECO:0000256" key="11">
    <source>
        <dbReference type="ARBA" id="ARBA00030762"/>
    </source>
</evidence>
<dbReference type="SUPFAM" id="SSF51182">
    <property type="entry name" value="RmlC-like cupins"/>
    <property type="match status" value="1"/>
</dbReference>
<evidence type="ECO:0000313" key="14">
    <source>
        <dbReference type="EMBL" id="KAF5875164.1"/>
    </source>
</evidence>
<dbReference type="Gene3D" id="2.60.120.10">
    <property type="entry name" value="Jelly Rolls"/>
    <property type="match status" value="2"/>
</dbReference>